<keyword evidence="4" id="KW-0808">Transferase</keyword>
<feature type="transmembrane region" description="Helical" evidence="7">
    <location>
        <begin position="177"/>
        <end position="194"/>
    </location>
</feature>
<dbReference type="InterPro" id="IPR005467">
    <property type="entry name" value="His_kinase_dom"/>
</dbReference>
<feature type="domain" description="PAS" evidence="10">
    <location>
        <begin position="191"/>
        <end position="240"/>
    </location>
</feature>
<organism evidence="11 12">
    <name type="scientific">Flammeovirga pacifica</name>
    <dbReference type="NCBI Taxonomy" id="915059"/>
    <lineage>
        <taxon>Bacteria</taxon>
        <taxon>Pseudomonadati</taxon>
        <taxon>Bacteroidota</taxon>
        <taxon>Cytophagia</taxon>
        <taxon>Cytophagales</taxon>
        <taxon>Flammeovirgaceae</taxon>
        <taxon>Flammeovirga</taxon>
    </lineage>
</organism>
<dbReference type="EC" id="2.7.13.3" evidence="2"/>
<dbReference type="PRINTS" id="PR00344">
    <property type="entry name" value="BCTRLSENSOR"/>
</dbReference>
<evidence type="ECO:0000259" key="8">
    <source>
        <dbReference type="PROSITE" id="PS50109"/>
    </source>
</evidence>
<dbReference type="OrthoDB" id="9797097at2"/>
<evidence type="ECO:0000256" key="6">
    <source>
        <dbReference type="PROSITE-ProRule" id="PRU00169"/>
    </source>
</evidence>
<dbReference type="PROSITE" id="PS50109">
    <property type="entry name" value="HIS_KIN"/>
    <property type="match status" value="1"/>
</dbReference>
<name>A0A1S1YWA4_FLAPC</name>
<dbReference type="InterPro" id="IPR003661">
    <property type="entry name" value="HisK_dim/P_dom"/>
</dbReference>
<gene>
    <name evidence="11" type="ORF">NH26_02470</name>
</gene>
<dbReference type="InterPro" id="IPR035965">
    <property type="entry name" value="PAS-like_dom_sf"/>
</dbReference>
<dbReference type="NCBIfam" id="TIGR00229">
    <property type="entry name" value="sensory_box"/>
    <property type="match status" value="1"/>
</dbReference>
<dbReference type="PROSITE" id="PS50112">
    <property type="entry name" value="PAS"/>
    <property type="match status" value="1"/>
</dbReference>
<dbReference type="Pfam" id="PF13426">
    <property type="entry name" value="PAS_9"/>
    <property type="match status" value="2"/>
</dbReference>
<dbReference type="GO" id="GO:0000155">
    <property type="term" value="F:phosphorelay sensor kinase activity"/>
    <property type="evidence" value="ECO:0007669"/>
    <property type="project" value="InterPro"/>
</dbReference>
<dbReference type="InterPro" id="IPR011006">
    <property type="entry name" value="CheY-like_superfamily"/>
</dbReference>
<dbReference type="GO" id="GO:0005886">
    <property type="term" value="C:plasma membrane"/>
    <property type="evidence" value="ECO:0007669"/>
    <property type="project" value="TreeGrafter"/>
</dbReference>
<comment type="caution">
    <text evidence="11">The sequence shown here is derived from an EMBL/GenBank/DDBJ whole genome shotgun (WGS) entry which is preliminary data.</text>
</comment>
<dbReference type="RefSeq" id="WP_052432018.1">
    <property type="nucleotide sequence ID" value="NZ_JRYR02000001.1"/>
</dbReference>
<reference evidence="11 12" key="1">
    <citation type="journal article" date="2012" name="Int. J. Syst. Evol. Microbiol.">
        <title>Flammeovirga pacifica sp. nov., isolated from deep-sea sediment.</title>
        <authorList>
            <person name="Xu H."/>
            <person name="Fu Y."/>
            <person name="Yang N."/>
            <person name="Ding Z."/>
            <person name="Lai Q."/>
            <person name="Zeng R."/>
        </authorList>
    </citation>
    <scope>NUCLEOTIDE SEQUENCE [LARGE SCALE GENOMIC DNA]</scope>
    <source>
        <strain evidence="12">DSM 24597 / LMG 26175 / WPAGA1</strain>
    </source>
</reference>
<evidence type="ECO:0000256" key="1">
    <source>
        <dbReference type="ARBA" id="ARBA00000085"/>
    </source>
</evidence>
<keyword evidence="5" id="KW-0418">Kinase</keyword>
<dbReference type="Gene3D" id="3.30.450.20">
    <property type="entry name" value="PAS domain"/>
    <property type="match status" value="4"/>
</dbReference>
<feature type="domain" description="Histidine kinase" evidence="8">
    <location>
        <begin position="570"/>
        <end position="791"/>
    </location>
</feature>
<dbReference type="CDD" id="cd16922">
    <property type="entry name" value="HATPase_EvgS-ArcB-TorS-like"/>
    <property type="match status" value="1"/>
</dbReference>
<keyword evidence="7" id="KW-0812">Transmembrane</keyword>
<feature type="modified residue" description="4-aspartylphosphate" evidence="6">
    <location>
        <position position="863"/>
    </location>
</feature>
<dbReference type="SMART" id="SM00387">
    <property type="entry name" value="HATPase_c"/>
    <property type="match status" value="1"/>
</dbReference>
<feature type="transmembrane region" description="Helical" evidence="7">
    <location>
        <begin position="6"/>
        <end position="23"/>
    </location>
</feature>
<dbReference type="STRING" id="915059.NH26_02470"/>
<dbReference type="InterPro" id="IPR004358">
    <property type="entry name" value="Sig_transdc_His_kin-like_C"/>
</dbReference>
<evidence type="ECO:0000256" key="7">
    <source>
        <dbReference type="SAM" id="Phobius"/>
    </source>
</evidence>
<protein>
    <recommendedName>
        <fullName evidence="2">histidine kinase</fullName>
        <ecNumber evidence="2">2.7.13.3</ecNumber>
    </recommendedName>
</protein>
<dbReference type="InterPro" id="IPR000014">
    <property type="entry name" value="PAS"/>
</dbReference>
<evidence type="ECO:0000256" key="3">
    <source>
        <dbReference type="ARBA" id="ARBA00022553"/>
    </source>
</evidence>
<sequence length="1005" mass="116279">MNTDIWLSIFLVVSFLFLAILIFKQYKVVRKIKFESDKSSIRDFKMLRLLMEHSPDVIYSVDQNYNYLTFNNAHSKAMKSNYGCNIKIGGNILEYMNIKDDNTYTKIDLKRALEGESFTTIRAFGGNDKYKQNHYESTYSPIHVDDEINGAAVFVRDITEQYNANLNLIRSERKYKLLFHYNFLGTLIMIDGVINDANDTAVSFLGLETHELVGSTLNDLFKVEESLNLDEQIKEFFTTYEHPNGDKLYFIIREQTVSDLKENHQTVFIEDVSSKYKAEQQLIKVNTQRQVLLESAKSYIFSINKNYEIETFNTKFKDLFEDKIDFELQPNLSIKSPKLKRELSFFIPHIEQVMRSKELVEVEFEISQDIIFQSTISPLLDENNNLFGVAVYSIDITKEKQRGREIEQLNASLEQKVEERTSELGQQKLKLNLAMDAAQIGAWSYIKNDGFEWDQKFSEIFGIKYDQNIEAVKKIRSLIKDSDLEKVIDLIQKIKAEELDEIDLLVKINHKKLGLQYIQVYGRSLRDNGRYEMYGMIWNITNQKNIEHELEQAKELAEKSNRAKSMFLANISHEIRSPLNAIIGFSNILSKKSEALNLPEEYIDQLKYIYLNGEYLSELINNLLDMSKIDAGKLSVFWEEIDIRDLINMVVKIHEVISSERSIQIKLFIDDAIPNRVVLDATKLRQILTNLLSNAIKFSQKGTSIMVELQKVNEEIIISVKDKGIGIPQSKLDVIFDSFEQADKSVTRKFGGTGLGLAITKKLVKLLKGDVRVFSEENVGTTFTVSLPLKVNPSKGEEVVNQEVIERDFNFEYHVLVVEDNKMNQIMMSALLKQLKINIEIANNGEEAIDKIEGNHFDLILMDLHMPIMGGIDATKIIRFEKKILDIPIVALTADTYWDKRFEAFSVGMNNYLTKPLSRHSLLQVLEQYLINFDQTRINYLDPIKHKAIIEELKEIPNSTIMTDHDKLDRLKSLRHVLQDYDTGFIEYIDFLTNAIANKKEIEIF</sequence>
<dbReference type="SMART" id="SM00388">
    <property type="entry name" value="HisKA"/>
    <property type="match status" value="1"/>
</dbReference>
<dbReference type="InterPro" id="IPR001789">
    <property type="entry name" value="Sig_transdc_resp-reg_receiver"/>
</dbReference>
<dbReference type="PANTHER" id="PTHR43047:SF72">
    <property type="entry name" value="OSMOSENSING HISTIDINE PROTEIN KINASE SLN1"/>
    <property type="match status" value="1"/>
</dbReference>
<feature type="domain" description="Response regulatory" evidence="9">
    <location>
        <begin position="814"/>
        <end position="930"/>
    </location>
</feature>
<dbReference type="Pfam" id="PF00512">
    <property type="entry name" value="HisKA"/>
    <property type="match status" value="1"/>
</dbReference>
<evidence type="ECO:0000256" key="2">
    <source>
        <dbReference type="ARBA" id="ARBA00012438"/>
    </source>
</evidence>
<evidence type="ECO:0000259" key="9">
    <source>
        <dbReference type="PROSITE" id="PS50110"/>
    </source>
</evidence>
<dbReference type="Proteomes" id="UP000179797">
    <property type="component" value="Unassembled WGS sequence"/>
</dbReference>
<dbReference type="InterPro" id="IPR003594">
    <property type="entry name" value="HATPase_dom"/>
</dbReference>
<dbReference type="Pfam" id="PF00072">
    <property type="entry name" value="Response_reg"/>
    <property type="match status" value="1"/>
</dbReference>
<dbReference type="GO" id="GO:0009927">
    <property type="term" value="F:histidine phosphotransfer kinase activity"/>
    <property type="evidence" value="ECO:0007669"/>
    <property type="project" value="TreeGrafter"/>
</dbReference>
<evidence type="ECO:0000313" key="11">
    <source>
        <dbReference type="EMBL" id="OHX65290.1"/>
    </source>
</evidence>
<dbReference type="FunFam" id="3.30.565.10:FF:000010">
    <property type="entry name" value="Sensor histidine kinase RcsC"/>
    <property type="match status" value="1"/>
</dbReference>
<dbReference type="SUPFAM" id="SSF55785">
    <property type="entry name" value="PYP-like sensor domain (PAS domain)"/>
    <property type="match status" value="4"/>
</dbReference>
<dbReference type="SUPFAM" id="SSF47384">
    <property type="entry name" value="Homodimeric domain of signal transducing histidine kinase"/>
    <property type="match status" value="1"/>
</dbReference>
<proteinExistence type="predicted"/>
<dbReference type="SUPFAM" id="SSF52172">
    <property type="entry name" value="CheY-like"/>
    <property type="match status" value="1"/>
</dbReference>
<dbReference type="SMART" id="SM00448">
    <property type="entry name" value="REC"/>
    <property type="match status" value="1"/>
</dbReference>
<dbReference type="CDD" id="cd17546">
    <property type="entry name" value="REC_hyHK_CKI1_RcsC-like"/>
    <property type="match status" value="1"/>
</dbReference>
<evidence type="ECO:0000256" key="4">
    <source>
        <dbReference type="ARBA" id="ARBA00022679"/>
    </source>
</evidence>
<dbReference type="SUPFAM" id="SSF55874">
    <property type="entry name" value="ATPase domain of HSP90 chaperone/DNA topoisomerase II/histidine kinase"/>
    <property type="match status" value="1"/>
</dbReference>
<dbReference type="CDD" id="cd00082">
    <property type="entry name" value="HisKA"/>
    <property type="match status" value="1"/>
</dbReference>
<accession>A0A1S1YWA4</accession>
<dbReference type="InterPro" id="IPR036890">
    <property type="entry name" value="HATPase_C_sf"/>
</dbReference>
<evidence type="ECO:0000313" key="12">
    <source>
        <dbReference type="Proteomes" id="UP000179797"/>
    </source>
</evidence>
<dbReference type="AlphaFoldDB" id="A0A1S1YWA4"/>
<keyword evidence="12" id="KW-1185">Reference proteome</keyword>
<dbReference type="EMBL" id="JRYR02000001">
    <property type="protein sequence ID" value="OHX65290.1"/>
    <property type="molecule type" value="Genomic_DNA"/>
</dbReference>
<keyword evidence="3 6" id="KW-0597">Phosphoprotein</keyword>
<dbReference type="Gene3D" id="3.30.565.10">
    <property type="entry name" value="Histidine kinase-like ATPase, C-terminal domain"/>
    <property type="match status" value="1"/>
</dbReference>
<dbReference type="InterPro" id="IPR036097">
    <property type="entry name" value="HisK_dim/P_sf"/>
</dbReference>
<dbReference type="SMART" id="SM00091">
    <property type="entry name" value="PAS"/>
    <property type="match status" value="4"/>
</dbReference>
<dbReference type="PROSITE" id="PS50110">
    <property type="entry name" value="RESPONSE_REGULATORY"/>
    <property type="match status" value="1"/>
</dbReference>
<comment type="catalytic activity">
    <reaction evidence="1">
        <text>ATP + protein L-histidine = ADP + protein N-phospho-L-histidine.</text>
        <dbReference type="EC" id="2.7.13.3"/>
    </reaction>
</comment>
<dbReference type="Pfam" id="PF02518">
    <property type="entry name" value="HATPase_c"/>
    <property type="match status" value="1"/>
</dbReference>
<dbReference type="Gene3D" id="3.40.50.2300">
    <property type="match status" value="1"/>
</dbReference>
<dbReference type="PANTHER" id="PTHR43047">
    <property type="entry name" value="TWO-COMPONENT HISTIDINE PROTEIN KINASE"/>
    <property type="match status" value="1"/>
</dbReference>
<evidence type="ECO:0000259" key="10">
    <source>
        <dbReference type="PROSITE" id="PS50112"/>
    </source>
</evidence>
<evidence type="ECO:0000256" key="5">
    <source>
        <dbReference type="ARBA" id="ARBA00022777"/>
    </source>
</evidence>
<dbReference type="Gene3D" id="1.10.287.130">
    <property type="match status" value="1"/>
</dbReference>
<keyword evidence="7" id="KW-0472">Membrane</keyword>
<keyword evidence="7" id="KW-1133">Transmembrane helix</keyword>